<dbReference type="InterPro" id="IPR037401">
    <property type="entry name" value="SnoaL-like"/>
</dbReference>
<gene>
    <name evidence="2" type="ORF">GZ78_07295</name>
</gene>
<dbReference type="GO" id="GO:0016853">
    <property type="term" value="F:isomerase activity"/>
    <property type="evidence" value="ECO:0007669"/>
    <property type="project" value="UniProtKB-KW"/>
</dbReference>
<proteinExistence type="predicted"/>
<dbReference type="Pfam" id="PF12680">
    <property type="entry name" value="SnoaL_2"/>
    <property type="match status" value="1"/>
</dbReference>
<feature type="domain" description="SnoaL-like" evidence="1">
    <location>
        <begin position="12"/>
        <end position="113"/>
    </location>
</feature>
<dbReference type="AlphaFoldDB" id="A0A081NMK6"/>
<organism evidence="2 3">
    <name type="scientific">Endozoicomonas numazuensis</name>
    <dbReference type="NCBI Taxonomy" id="1137799"/>
    <lineage>
        <taxon>Bacteria</taxon>
        <taxon>Pseudomonadati</taxon>
        <taxon>Pseudomonadota</taxon>
        <taxon>Gammaproteobacteria</taxon>
        <taxon>Oceanospirillales</taxon>
        <taxon>Endozoicomonadaceae</taxon>
        <taxon>Endozoicomonas</taxon>
    </lineage>
</organism>
<dbReference type="RefSeq" id="WP_034833663.1">
    <property type="nucleotide sequence ID" value="NZ_JOKH01000001.1"/>
</dbReference>
<name>A0A081NMK6_9GAMM</name>
<dbReference type="eggNOG" id="COG3631">
    <property type="taxonomic scope" value="Bacteria"/>
</dbReference>
<comment type="caution">
    <text evidence="2">The sequence shown here is derived from an EMBL/GenBank/DDBJ whole genome shotgun (WGS) entry which is preliminary data.</text>
</comment>
<evidence type="ECO:0000259" key="1">
    <source>
        <dbReference type="Pfam" id="PF12680"/>
    </source>
</evidence>
<dbReference type="Proteomes" id="UP000028073">
    <property type="component" value="Unassembled WGS sequence"/>
</dbReference>
<dbReference type="EMBL" id="JOKH01000001">
    <property type="protein sequence ID" value="KEQ19679.1"/>
    <property type="molecule type" value="Genomic_DNA"/>
</dbReference>
<keyword evidence="3" id="KW-1185">Reference proteome</keyword>
<protein>
    <submittedName>
        <fullName evidence="2">Steroid delta-isomerase</fullName>
    </submittedName>
</protein>
<sequence length="128" mass="14032">MVDTKVIKSVLEKYVELVDVGDIDGILNLYDDNAVVEDPVGSDPHVGIKAIEDFYRNGLGQAEASANLIGPVRTTSANEGAMAFQVKIKMEGMNMLIDTLDVMELNDDGKVTSMKAYWSYEDNVEQLA</sequence>
<dbReference type="SUPFAM" id="SSF54427">
    <property type="entry name" value="NTF2-like"/>
    <property type="match status" value="1"/>
</dbReference>
<dbReference type="STRING" id="1137799.GZ78_07295"/>
<reference evidence="2 3" key="1">
    <citation type="submission" date="2014-06" db="EMBL/GenBank/DDBJ databases">
        <title>Whole Genome Sequences of Three Symbiotic Endozoicomonas Bacteria.</title>
        <authorList>
            <person name="Neave M.J."/>
            <person name="Apprill A."/>
            <person name="Voolstra C.R."/>
        </authorList>
    </citation>
    <scope>NUCLEOTIDE SEQUENCE [LARGE SCALE GENOMIC DNA]</scope>
    <source>
        <strain evidence="2 3">DSM 25634</strain>
    </source>
</reference>
<evidence type="ECO:0000313" key="3">
    <source>
        <dbReference type="Proteomes" id="UP000028073"/>
    </source>
</evidence>
<dbReference type="Gene3D" id="3.10.450.50">
    <property type="match status" value="1"/>
</dbReference>
<dbReference type="InterPro" id="IPR032710">
    <property type="entry name" value="NTF2-like_dom_sf"/>
</dbReference>
<dbReference type="OrthoDB" id="459617at2"/>
<accession>A0A081NMK6</accession>
<keyword evidence="2" id="KW-0413">Isomerase</keyword>
<evidence type="ECO:0000313" key="2">
    <source>
        <dbReference type="EMBL" id="KEQ19679.1"/>
    </source>
</evidence>